<feature type="region of interest" description="Disordered" evidence="5">
    <location>
        <begin position="525"/>
        <end position="550"/>
    </location>
</feature>
<evidence type="ECO:0000256" key="1">
    <source>
        <dbReference type="ARBA" id="ARBA00022754"/>
    </source>
</evidence>
<keyword evidence="8" id="KW-1185">Reference proteome</keyword>
<dbReference type="InterPro" id="IPR031211">
    <property type="entry name" value="Nestin"/>
</dbReference>
<feature type="compositionally biased region" description="Low complexity" evidence="5">
    <location>
        <begin position="1276"/>
        <end position="1285"/>
    </location>
</feature>
<dbReference type="Gene3D" id="1.20.5.170">
    <property type="match status" value="1"/>
</dbReference>
<feature type="coiled-coil region" evidence="4">
    <location>
        <begin position="199"/>
        <end position="300"/>
    </location>
</feature>
<dbReference type="InterPro" id="IPR018039">
    <property type="entry name" value="IF_conserved"/>
</dbReference>
<dbReference type="PROSITE" id="PS51842">
    <property type="entry name" value="IF_ROD_2"/>
    <property type="match status" value="1"/>
</dbReference>
<feature type="region of interest" description="Disordered" evidence="5">
    <location>
        <begin position="1105"/>
        <end position="1150"/>
    </location>
</feature>
<sequence>MELHSLHKTFHHSHLGEEKQQMLNLNRRLETYLNRVKHLEEENALLTKEIQALRRSNHGASTRRKGLEEELRHARLEVDAAWKDRVYTEVEVGKLAEELQALDLQRQKETQAHAEAKMKVERSRKELEEERRAQIWLREKVSQLEHEMRHLIQTHQEDVAHLEATLTHSRATMPPTLAQRGNQTPNLLQLGQEYAQRANRAWQETAEAYQGQLAQLEESLNQTRSQLIQVGREKSESQQKLQALEKEIASAQDVRLHLEKTAAQQGHEYSQEIQQLQEHLEGLEVEKEELGQQIDHLVLENRGLLQAKMSLGLEVATYRALLDGESFKGDVSFSHQPRNISITDAVFSPQGAKKNYQTQLSVCHKTTSLSSVHTRTGTRPAAITATPLWSRKAMTPNETPIKPAYEDTTKSSTFEAPYPKILQDGAVESFRPQEVQEKVTYAEPLSPPNEQEALAETTPEDKEVDLDLSNDCVEPNKERPVLESVVSYQVESGLSTEPPFNDEVNQHQLSTPNLTPYHVRMTEEPRGFSDESDKDASFEIPAEKEDMQEPHAPIDAWVEKECKGQEVDHVQEEASDSETEAVREPNFESRTSSPMSEYEPEESVFNKVTDLSKDDNILTEDGVEIKQEVSCSIVGTNDVEDKLYPDGEEMDTWDSVIERKVDLKRDNGIKKDEEKQQHAEPEEDISTREHVKQGSATDLQQGDDVASSVTDTQVDDGQRVVLDQEHAPLPENGEEDEEEDSQNVSVSWRTEVESDSYAQDNTLADTRPLIRYKSDETDANTQASHMDESESSEGEPEKKTGETGTGMWSEGKSKRFGTMEDLCEEVEGEALDEEYDLGYTHIEDRDIDHGMTVSEPETENAEEMTWKVSKGHSDSEETEEPTDPVLPTNVDYDEELEIDRLVEQELENLATDSYSAHFAKQQSQEQEKSVGEMTEQEEAGETTTSPCVEHELVSSTDIIDQLSENMYFSDSPVPQTDTLTDEGIQHQEVQEKREEEDEHNVSMVTHADVTEDHSSFGDLISRPDMEEINNSEQPNSVLEVTADQENLHDVAVLTEVEEVAPVEPSSVSQEHLTEDPADCQEVPETAEWKVLKNPSEDFEIRDQNVDHEECDNVPEPAEGYLHDDEGSDEGVMPCKDEPLEISPDSAPDENDIFVVKDSTELLDTNGKDHNLHDFFNSGVKNDFWVSSLETGATYQPDDNKAAEQTNQNVGFADNLVWGDLQNPNMVNWNSRVDIDSTKAQAVKKEQEMHSEVKQVLCRNVVEGELVHSEESEAEGESWSSGDEPV</sequence>
<feature type="region of interest" description="Disordered" evidence="5">
    <location>
        <begin position="563"/>
        <end position="614"/>
    </location>
</feature>
<feature type="region of interest" description="Disordered" evidence="5">
    <location>
        <begin position="912"/>
        <end position="947"/>
    </location>
</feature>
<comment type="caution">
    <text evidence="7">The sequence shown here is derived from an EMBL/GenBank/DDBJ whole genome shotgun (WGS) entry which is preliminary data.</text>
</comment>
<feature type="compositionally biased region" description="Basic and acidic residues" evidence="5">
    <location>
        <begin position="525"/>
        <end position="549"/>
    </location>
</feature>
<feature type="compositionally biased region" description="Basic and acidic residues" evidence="5">
    <location>
        <begin position="563"/>
        <end position="572"/>
    </location>
</feature>
<dbReference type="InterPro" id="IPR039008">
    <property type="entry name" value="IF_rod_dom"/>
</dbReference>
<evidence type="ECO:0000256" key="4">
    <source>
        <dbReference type="SAM" id="Coils"/>
    </source>
</evidence>
<dbReference type="GO" id="GO:0030844">
    <property type="term" value="P:positive regulation of intermediate filament depolymerization"/>
    <property type="evidence" value="ECO:0007669"/>
    <property type="project" value="TreeGrafter"/>
</dbReference>
<evidence type="ECO:0000256" key="5">
    <source>
        <dbReference type="SAM" id="MobiDB-lite"/>
    </source>
</evidence>
<feature type="compositionally biased region" description="Acidic residues" evidence="5">
    <location>
        <begin position="732"/>
        <end position="741"/>
    </location>
</feature>
<dbReference type="Pfam" id="PF00038">
    <property type="entry name" value="Filament"/>
    <property type="match status" value="1"/>
</dbReference>
<feature type="region of interest" description="Disordered" evidence="5">
    <location>
        <begin position="634"/>
        <end position="815"/>
    </location>
</feature>
<dbReference type="EMBL" id="REGW02000012">
    <property type="protein sequence ID" value="KAE8289247.1"/>
    <property type="molecule type" value="Genomic_DNA"/>
</dbReference>
<feature type="compositionally biased region" description="Basic and acidic residues" evidence="5">
    <location>
        <begin position="983"/>
        <end position="993"/>
    </location>
</feature>
<dbReference type="Gene3D" id="1.20.5.1160">
    <property type="entry name" value="Vasodilator-stimulated phosphoprotein"/>
    <property type="match status" value="1"/>
</dbReference>
<dbReference type="PANTHER" id="PTHR47051">
    <property type="entry name" value="NESTIN"/>
    <property type="match status" value="1"/>
</dbReference>
<feature type="compositionally biased region" description="Basic and acidic residues" evidence="5">
    <location>
        <begin position="656"/>
        <end position="692"/>
    </location>
</feature>
<comment type="similarity">
    <text evidence="3">Belongs to the intermediate filament family.</text>
</comment>
<dbReference type="GO" id="GO:0031730">
    <property type="term" value="F:CCR5 chemokine receptor binding"/>
    <property type="evidence" value="ECO:0007669"/>
    <property type="project" value="TreeGrafter"/>
</dbReference>
<dbReference type="SMART" id="SM01391">
    <property type="entry name" value="Filament"/>
    <property type="match status" value="1"/>
</dbReference>
<organism evidence="7 8">
    <name type="scientific">Larimichthys crocea</name>
    <name type="common">Large yellow croaker</name>
    <name type="synonym">Pseudosciaena crocea</name>
    <dbReference type="NCBI Taxonomy" id="215358"/>
    <lineage>
        <taxon>Eukaryota</taxon>
        <taxon>Metazoa</taxon>
        <taxon>Chordata</taxon>
        <taxon>Craniata</taxon>
        <taxon>Vertebrata</taxon>
        <taxon>Euteleostomi</taxon>
        <taxon>Actinopterygii</taxon>
        <taxon>Neopterygii</taxon>
        <taxon>Teleostei</taxon>
        <taxon>Neoteleostei</taxon>
        <taxon>Acanthomorphata</taxon>
        <taxon>Eupercaria</taxon>
        <taxon>Sciaenidae</taxon>
        <taxon>Larimichthys</taxon>
    </lineage>
</organism>
<proteinExistence type="inferred from homology"/>
<feature type="region of interest" description="Disordered" evidence="5">
    <location>
        <begin position="846"/>
        <end position="890"/>
    </location>
</feature>
<feature type="region of interest" description="Disordered" evidence="5">
    <location>
        <begin position="983"/>
        <end position="1021"/>
    </location>
</feature>
<feature type="compositionally biased region" description="Polar residues" evidence="5">
    <location>
        <begin position="912"/>
        <end position="924"/>
    </location>
</feature>
<dbReference type="Proteomes" id="UP000424527">
    <property type="component" value="Unassembled WGS sequence"/>
</dbReference>
<keyword evidence="1 3" id="KW-0403">Intermediate filament</keyword>
<evidence type="ECO:0000313" key="8">
    <source>
        <dbReference type="Proteomes" id="UP000424527"/>
    </source>
</evidence>
<evidence type="ECO:0000313" key="7">
    <source>
        <dbReference type="EMBL" id="KAE8289247.1"/>
    </source>
</evidence>
<feature type="region of interest" description="Disordered" evidence="5">
    <location>
        <begin position="1059"/>
        <end position="1080"/>
    </location>
</feature>
<gene>
    <name evidence="7" type="ORF">D5F01_LYC13128</name>
</gene>
<dbReference type="PROSITE" id="PS00226">
    <property type="entry name" value="IF_ROD_1"/>
    <property type="match status" value="1"/>
</dbReference>
<feature type="compositionally biased region" description="Basic and acidic residues" evidence="5">
    <location>
        <begin position="716"/>
        <end position="728"/>
    </location>
</feature>
<feature type="compositionally biased region" description="Basic and acidic residues" evidence="5">
    <location>
        <begin position="1008"/>
        <end position="1021"/>
    </location>
</feature>
<evidence type="ECO:0000259" key="6">
    <source>
        <dbReference type="PROSITE" id="PS51842"/>
    </source>
</evidence>
<protein>
    <submittedName>
        <fullName evidence="7">Nestin</fullName>
    </submittedName>
</protein>
<name>A0A6G0ID19_LARCR</name>
<dbReference type="PANTHER" id="PTHR47051:SF1">
    <property type="entry name" value="NESTIN"/>
    <property type="match status" value="1"/>
</dbReference>
<evidence type="ECO:0000256" key="2">
    <source>
        <dbReference type="ARBA" id="ARBA00023054"/>
    </source>
</evidence>
<feature type="compositionally biased region" description="Low complexity" evidence="5">
    <location>
        <begin position="1061"/>
        <end position="1070"/>
    </location>
</feature>
<feature type="region of interest" description="Disordered" evidence="5">
    <location>
        <begin position="1266"/>
        <end position="1285"/>
    </location>
</feature>
<accession>A0A6G0ID19</accession>
<dbReference type="GO" id="GO:0019215">
    <property type="term" value="F:intermediate filament binding"/>
    <property type="evidence" value="ECO:0007669"/>
    <property type="project" value="InterPro"/>
</dbReference>
<evidence type="ECO:0000256" key="3">
    <source>
        <dbReference type="RuleBase" id="RU000685"/>
    </source>
</evidence>
<dbReference type="GO" id="GO:0005882">
    <property type="term" value="C:intermediate filament"/>
    <property type="evidence" value="ECO:0007669"/>
    <property type="project" value="UniProtKB-KW"/>
</dbReference>
<dbReference type="SUPFAM" id="SSF64593">
    <property type="entry name" value="Intermediate filament protein, coiled coil region"/>
    <property type="match status" value="2"/>
</dbReference>
<feature type="domain" description="IF rod" evidence="6">
    <location>
        <begin position="18"/>
        <end position="329"/>
    </location>
</feature>
<reference evidence="7 8" key="1">
    <citation type="submission" date="2019-07" db="EMBL/GenBank/DDBJ databases">
        <title>Chromosome genome assembly for large yellow croaker.</title>
        <authorList>
            <person name="Xiao S."/>
        </authorList>
    </citation>
    <scope>NUCLEOTIDE SEQUENCE [LARGE SCALE GENOMIC DNA]</scope>
    <source>
        <strain evidence="7">JMULYC20181020</strain>
        <tissue evidence="7">Muscle</tissue>
    </source>
</reference>
<keyword evidence="2 4" id="KW-0175">Coiled coil</keyword>
<feature type="coiled-coil region" evidence="4">
    <location>
        <begin position="15"/>
        <end position="70"/>
    </location>
</feature>